<dbReference type="Gene3D" id="3.10.310.70">
    <property type="match status" value="1"/>
</dbReference>
<evidence type="ECO:0000259" key="1">
    <source>
        <dbReference type="Pfam" id="PF07969"/>
    </source>
</evidence>
<dbReference type="CDD" id="cd01300">
    <property type="entry name" value="YtcJ_like"/>
    <property type="match status" value="1"/>
</dbReference>
<dbReference type="HOGENOM" id="CLU_009942_3_1_0"/>
<proteinExistence type="predicted"/>
<dbReference type="KEGG" id="mpg:Theba_1471"/>
<dbReference type="eggNOG" id="COG1574">
    <property type="taxonomic scope" value="Bacteria"/>
</dbReference>
<dbReference type="GO" id="GO:0016810">
    <property type="term" value="F:hydrolase activity, acting on carbon-nitrogen (but not peptide) bonds"/>
    <property type="evidence" value="ECO:0007669"/>
    <property type="project" value="InterPro"/>
</dbReference>
<evidence type="ECO:0000313" key="3">
    <source>
        <dbReference type="Proteomes" id="UP000002881"/>
    </source>
</evidence>
<dbReference type="STRING" id="660470.Theba_1471"/>
<reference evidence="2 3" key="1">
    <citation type="journal article" date="2012" name="Genome Biol. Evol.">
        <title>Genome Sequence of the Mesophilic Thermotogales Bacterium Mesotoga prima MesG1.Ag.4.2 Reveals the Largest Thermotogales Genome To Date.</title>
        <authorList>
            <person name="Zhaxybayeva O."/>
            <person name="Swithers K.S."/>
            <person name="Foght J."/>
            <person name="Green A.G."/>
            <person name="Bruce D."/>
            <person name="Detter C."/>
            <person name="Han S."/>
            <person name="Teshima H."/>
            <person name="Han J."/>
            <person name="Woyke T."/>
            <person name="Pitluck S."/>
            <person name="Nolan M."/>
            <person name="Ivanova N."/>
            <person name="Pati A."/>
            <person name="Land M.L."/>
            <person name="Dlutek M."/>
            <person name="Doolittle W.F."/>
            <person name="Noll K.M."/>
            <person name="Nesbo C.L."/>
        </authorList>
    </citation>
    <scope>NUCLEOTIDE SEQUENCE [LARGE SCALE GENOMIC DNA]</scope>
    <source>
        <strain evidence="3">mesG1.Ag.4.2</strain>
    </source>
</reference>
<accession>I2F5F2</accession>
<dbReference type="SUPFAM" id="SSF51338">
    <property type="entry name" value="Composite domain of metallo-dependent hydrolases"/>
    <property type="match status" value="1"/>
</dbReference>
<evidence type="ECO:0000313" key="2">
    <source>
        <dbReference type="EMBL" id="AFK07155.1"/>
    </source>
</evidence>
<dbReference type="Gene3D" id="2.30.40.10">
    <property type="entry name" value="Urease, subunit C, domain 1"/>
    <property type="match status" value="1"/>
</dbReference>
<dbReference type="AlphaFoldDB" id="I2F5F2"/>
<dbReference type="InterPro" id="IPR032466">
    <property type="entry name" value="Metal_Hydrolase"/>
</dbReference>
<sequence>MAYSLKGGRVYSVPDGRYVTRDLYISEGIISEVPAKDAIEIDVSGKFVYPGFVDSHAHLIGTGRKELEVDLENCDSVEKLETALNVERDIVRARGWDQEVLGFMPVRKILDSIISRPVIITRRCGHIASANSAFIKLFSLERLHGLDGTDIDLGILKERALDEVERNVLLTSGEVEAAIEAGTKAFLKYGVTSVHSDDYHGIEYELLMQRLAGIVDLRVYEKFCVSREEDIEMILLGRQFENEFFQLNAAKLYLDGSLGARTAAMIEPYYDSPGERGVLYKSAKEIRPIVKRADGEGIQVCVHVIGDRALEEALKAFEGSKSETLRHRLIHVQIASEEQIRRMVEEKLTASIQPVFVDSDKLIAPERFGPSRLENAYPFGKMRDMGVLLALSTDSPVESTSVIRNLNSADRYFSRRESIEMYTSNGHLLANSCRGCSLEPGYPADLFVIDADLLKTNEDRFSDMTFVGGRLVFSLSEIG</sequence>
<dbReference type="GeneID" id="87107275"/>
<feature type="domain" description="Amidohydrolase 3" evidence="1">
    <location>
        <begin position="40"/>
        <end position="473"/>
    </location>
</feature>
<gene>
    <name evidence="2" type="ORF">Theba_1471</name>
</gene>
<dbReference type="InterPro" id="IPR011059">
    <property type="entry name" value="Metal-dep_hydrolase_composite"/>
</dbReference>
<dbReference type="Pfam" id="PF07969">
    <property type="entry name" value="Amidohydro_3"/>
    <property type="match status" value="1"/>
</dbReference>
<dbReference type="InterPro" id="IPR033932">
    <property type="entry name" value="YtcJ-like"/>
</dbReference>
<dbReference type="EMBL" id="CP003532">
    <property type="protein sequence ID" value="AFK07155.1"/>
    <property type="molecule type" value="Genomic_DNA"/>
</dbReference>
<dbReference type="RefSeq" id="WP_014731089.1">
    <property type="nucleotide sequence ID" value="NC_017934.1"/>
</dbReference>
<dbReference type="SUPFAM" id="SSF51556">
    <property type="entry name" value="Metallo-dependent hydrolases"/>
    <property type="match status" value="1"/>
</dbReference>
<dbReference type="PANTHER" id="PTHR22642:SF2">
    <property type="entry name" value="PROTEIN LONG AFTER FAR-RED 3"/>
    <property type="match status" value="1"/>
</dbReference>
<keyword evidence="2" id="KW-0378">Hydrolase</keyword>
<protein>
    <submittedName>
        <fullName evidence="2">Putative TIM-barrel fold metal-dependent hydrolase</fullName>
    </submittedName>
</protein>
<dbReference type="Proteomes" id="UP000002881">
    <property type="component" value="Chromosome"/>
</dbReference>
<name>I2F5F2_9BACT</name>
<organism evidence="2 3">
    <name type="scientific">Mesotoga prima MesG1.Ag.4.2</name>
    <dbReference type="NCBI Taxonomy" id="660470"/>
    <lineage>
        <taxon>Bacteria</taxon>
        <taxon>Thermotogati</taxon>
        <taxon>Thermotogota</taxon>
        <taxon>Thermotogae</taxon>
        <taxon>Kosmotogales</taxon>
        <taxon>Kosmotogaceae</taxon>
        <taxon>Mesotoga</taxon>
    </lineage>
</organism>
<dbReference type="InterPro" id="IPR013108">
    <property type="entry name" value="Amidohydro_3"/>
</dbReference>
<keyword evidence="3" id="KW-1185">Reference proteome</keyword>
<dbReference type="Gene3D" id="3.20.20.140">
    <property type="entry name" value="Metal-dependent hydrolases"/>
    <property type="match status" value="1"/>
</dbReference>
<dbReference type="PANTHER" id="PTHR22642">
    <property type="entry name" value="IMIDAZOLONEPROPIONASE"/>
    <property type="match status" value="1"/>
</dbReference>